<dbReference type="AlphaFoldDB" id="A0A4R4X9N8"/>
<keyword evidence="1" id="KW-0233">DNA recombination</keyword>
<dbReference type="InterPro" id="IPR050090">
    <property type="entry name" value="Tyrosine_recombinase_XerCD"/>
</dbReference>
<dbReference type="PROSITE" id="PS51898">
    <property type="entry name" value="TYR_RECOMBINASE"/>
    <property type="match status" value="1"/>
</dbReference>
<feature type="domain" description="Tyr recombinase" evidence="2">
    <location>
        <begin position="1"/>
        <end position="159"/>
    </location>
</feature>
<evidence type="ECO:0000313" key="4">
    <source>
        <dbReference type="Proteomes" id="UP000295172"/>
    </source>
</evidence>
<dbReference type="InterPro" id="IPR013762">
    <property type="entry name" value="Integrase-like_cat_sf"/>
</dbReference>
<dbReference type="PANTHER" id="PTHR30349:SF64">
    <property type="entry name" value="PROPHAGE INTEGRASE INTD-RELATED"/>
    <property type="match status" value="1"/>
</dbReference>
<dbReference type="SUPFAM" id="SSF56349">
    <property type="entry name" value="DNA breaking-rejoining enzymes"/>
    <property type="match status" value="1"/>
</dbReference>
<dbReference type="PANTHER" id="PTHR30349">
    <property type="entry name" value="PHAGE INTEGRASE-RELATED"/>
    <property type="match status" value="1"/>
</dbReference>
<dbReference type="GO" id="GO:0015074">
    <property type="term" value="P:DNA integration"/>
    <property type="evidence" value="ECO:0007669"/>
    <property type="project" value="InterPro"/>
</dbReference>
<dbReference type="InterPro" id="IPR011010">
    <property type="entry name" value="DNA_brk_join_enz"/>
</dbReference>
<protein>
    <recommendedName>
        <fullName evidence="2">Tyr recombinase domain-containing protein</fullName>
    </recommendedName>
</protein>
<dbReference type="Proteomes" id="UP000295172">
    <property type="component" value="Unassembled WGS sequence"/>
</dbReference>
<organism evidence="3 4">
    <name type="scientific">Kribbella turkmenica</name>
    <dbReference type="NCBI Taxonomy" id="2530375"/>
    <lineage>
        <taxon>Bacteria</taxon>
        <taxon>Bacillati</taxon>
        <taxon>Actinomycetota</taxon>
        <taxon>Actinomycetes</taxon>
        <taxon>Propionibacteriales</taxon>
        <taxon>Kribbellaceae</taxon>
        <taxon>Kribbella</taxon>
    </lineage>
</organism>
<dbReference type="Pfam" id="PF00589">
    <property type="entry name" value="Phage_integrase"/>
    <property type="match status" value="1"/>
</dbReference>
<proteinExistence type="predicted"/>
<dbReference type="GO" id="GO:0003677">
    <property type="term" value="F:DNA binding"/>
    <property type="evidence" value="ECO:0007669"/>
    <property type="project" value="InterPro"/>
</dbReference>
<accession>A0A4R4X9N8</accession>
<dbReference type="OrthoDB" id="1822491at2"/>
<keyword evidence="4" id="KW-1185">Reference proteome</keyword>
<evidence type="ECO:0000259" key="2">
    <source>
        <dbReference type="PROSITE" id="PS51898"/>
    </source>
</evidence>
<sequence length="167" mass="18720">MECIRTRHKETCGPDCVGHARYCPERSGGEWEFKKPKGRKTQPVPIPEPLIPLLRAHKAAQAAERLAAGSAWNDRDLVFRRPDGRPIDPTDDRKEWRALLDEVGVPPARFHDARHTAATLLLEQGVDIRVVQEILGHSSLAVTKRDTHVTSRLARDAADRMGKALWG</sequence>
<dbReference type="GO" id="GO:0006310">
    <property type="term" value="P:DNA recombination"/>
    <property type="evidence" value="ECO:0007669"/>
    <property type="project" value="UniProtKB-KW"/>
</dbReference>
<evidence type="ECO:0000256" key="1">
    <source>
        <dbReference type="ARBA" id="ARBA00023172"/>
    </source>
</evidence>
<dbReference type="RefSeq" id="WP_132319007.1">
    <property type="nucleotide sequence ID" value="NZ_SMKR01000037.1"/>
</dbReference>
<gene>
    <name evidence="3" type="ORF">E1218_11235</name>
</gene>
<comment type="caution">
    <text evidence="3">The sequence shown here is derived from an EMBL/GenBank/DDBJ whole genome shotgun (WGS) entry which is preliminary data.</text>
</comment>
<dbReference type="Gene3D" id="1.10.443.10">
    <property type="entry name" value="Intergrase catalytic core"/>
    <property type="match status" value="1"/>
</dbReference>
<dbReference type="InterPro" id="IPR002104">
    <property type="entry name" value="Integrase_catalytic"/>
</dbReference>
<evidence type="ECO:0000313" key="3">
    <source>
        <dbReference type="EMBL" id="TDD27165.1"/>
    </source>
</evidence>
<reference evidence="3 4" key="1">
    <citation type="submission" date="2019-02" db="EMBL/GenBank/DDBJ databases">
        <title>Draft genome sequences of novel Actinobacteria.</title>
        <authorList>
            <person name="Sahin N."/>
            <person name="Ay H."/>
            <person name="Saygin H."/>
        </authorList>
    </citation>
    <scope>NUCLEOTIDE SEQUENCE [LARGE SCALE GENOMIC DNA]</scope>
    <source>
        <strain evidence="3 4">16K104</strain>
    </source>
</reference>
<name>A0A4R4X9N8_9ACTN</name>
<dbReference type="EMBL" id="SMKR01000037">
    <property type="protein sequence ID" value="TDD27165.1"/>
    <property type="molecule type" value="Genomic_DNA"/>
</dbReference>